<dbReference type="NCBIfam" id="TIGR03333">
    <property type="entry name" value="salvage_mtnX"/>
    <property type="match status" value="1"/>
</dbReference>
<dbReference type="InterPro" id="IPR050849">
    <property type="entry name" value="HAD-like_hydrolase_phosphatase"/>
</dbReference>
<proteinExistence type="inferred from homology"/>
<dbReference type="GO" id="GO:0043716">
    <property type="term" value="F:2-hydroxy-3-keto-5-methylthiopentenyl-1-phosphate phosphatase activity"/>
    <property type="evidence" value="ECO:0007669"/>
    <property type="project" value="UniProtKB-UniRule"/>
</dbReference>
<dbReference type="PANTHER" id="PTHR28181">
    <property type="entry name" value="UPF0655 PROTEIN YCR015C"/>
    <property type="match status" value="1"/>
</dbReference>
<dbReference type="NCBIfam" id="TIGR01488">
    <property type="entry name" value="HAD-SF-IB"/>
    <property type="match status" value="1"/>
</dbReference>
<sequence>MKKPIVCCDFDGTITKNDNIIRIMKQFAPSEWTKLKDGVLSKEITIQEGVGQMFQLLTSDQKEAIQSFILEDTEIREGFKQFVDDVKKADIPFYVLSGGMDFFVYPILEGIVDQADIYCNHASFKEDHIQIEWPHACDSECQSGCGCCKPSIIRKLTHEKDFIIMIGDSVTDIEAAKHADITFARDYLLNECKELGLLHKEYETFIDLKAQFVQIKEVKEWQTQRVNAGRS</sequence>
<protein>
    <recommendedName>
        <fullName evidence="4 5">2-hydroxy-3-keto-5-methylthiopentenyl-1-phosphate phosphatase</fullName>
        <shortName evidence="4">HK-MTPenyl-1-P phosphatase</shortName>
        <ecNumber evidence="4 5">3.1.3.87</ecNumber>
    </recommendedName>
</protein>
<dbReference type="NCBIfam" id="NF007103">
    <property type="entry name" value="PRK09552.1"/>
    <property type="match status" value="1"/>
</dbReference>
<name>A0A081LA13_9BACI</name>
<dbReference type="Proteomes" id="UP000028091">
    <property type="component" value="Unassembled WGS sequence"/>
</dbReference>
<gene>
    <name evidence="4 6" type="primary">mtnX</name>
    <name evidence="6" type="ORF">BA70_03485</name>
</gene>
<dbReference type="InterPro" id="IPR036412">
    <property type="entry name" value="HAD-like_sf"/>
</dbReference>
<dbReference type="Gene3D" id="3.40.50.1000">
    <property type="entry name" value="HAD superfamily/HAD-like"/>
    <property type="match status" value="1"/>
</dbReference>
<evidence type="ECO:0000256" key="5">
    <source>
        <dbReference type="NCBIfam" id="TIGR03333"/>
    </source>
</evidence>
<dbReference type="SUPFAM" id="SSF56784">
    <property type="entry name" value="HAD-like"/>
    <property type="match status" value="1"/>
</dbReference>
<evidence type="ECO:0000313" key="6">
    <source>
        <dbReference type="EMBL" id="KEP26089.1"/>
    </source>
</evidence>
<dbReference type="RefSeq" id="WP_034322115.1">
    <property type="nucleotide sequence ID" value="NZ_JOTP01000012.1"/>
</dbReference>
<reference evidence="6 7" key="1">
    <citation type="submission" date="2012-09" db="EMBL/GenBank/DDBJ databases">
        <title>Genome Sequence of Bacillus sp. DW5-4.</title>
        <authorList>
            <person name="Lai Q."/>
            <person name="Liu Y."/>
            <person name="Shao Z."/>
        </authorList>
    </citation>
    <scope>NUCLEOTIDE SEQUENCE [LARGE SCALE GENOMIC DNA]</scope>
    <source>
        <strain evidence="6 7">DW5-4</strain>
    </source>
</reference>
<comment type="caution">
    <text evidence="6">The sequence shown here is derived from an EMBL/GenBank/DDBJ whole genome shotgun (WGS) entry which is preliminary data.</text>
</comment>
<accession>A0A081LA13</accession>
<comment type="function">
    <text evidence="4">Dephosphorylates 2-hydroxy-3-keto-5-methylthiopentenyl-1-phosphate (HK-MTPenyl-1-P) yielding 1,2-dihydroxy-3-keto-5-methylthiopentene (DHK-MTPene).</text>
</comment>
<dbReference type="Gene3D" id="3.90.1470.20">
    <property type="match status" value="1"/>
</dbReference>
<dbReference type="CDD" id="cd07524">
    <property type="entry name" value="HAD_Pase"/>
    <property type="match status" value="1"/>
</dbReference>
<dbReference type="AlphaFoldDB" id="A0A081LA13"/>
<dbReference type="InterPro" id="IPR017718">
    <property type="entry name" value="HAD-SF_hydro_IB_MtnX"/>
</dbReference>
<dbReference type="InterPro" id="IPR023214">
    <property type="entry name" value="HAD_sf"/>
</dbReference>
<evidence type="ECO:0000313" key="7">
    <source>
        <dbReference type="Proteomes" id="UP000028091"/>
    </source>
</evidence>
<dbReference type="EMBL" id="JOTP01000012">
    <property type="protein sequence ID" value="KEP26089.1"/>
    <property type="molecule type" value="Genomic_DNA"/>
</dbReference>
<keyword evidence="7" id="KW-1185">Reference proteome</keyword>
<evidence type="ECO:0000256" key="1">
    <source>
        <dbReference type="ARBA" id="ARBA00022605"/>
    </source>
</evidence>
<evidence type="ECO:0000256" key="2">
    <source>
        <dbReference type="ARBA" id="ARBA00022801"/>
    </source>
</evidence>
<keyword evidence="2 4" id="KW-0378">Hydrolase</keyword>
<dbReference type="HAMAP" id="MF_01680">
    <property type="entry name" value="Salvage_MtnX"/>
    <property type="match status" value="1"/>
</dbReference>
<keyword evidence="3 4" id="KW-0486">Methionine biosynthesis</keyword>
<dbReference type="eggNOG" id="COG4359">
    <property type="taxonomic scope" value="Bacteria"/>
</dbReference>
<dbReference type="UniPathway" id="UPA00904">
    <property type="reaction ID" value="UER00877"/>
</dbReference>
<evidence type="ECO:0000256" key="3">
    <source>
        <dbReference type="ARBA" id="ARBA00023167"/>
    </source>
</evidence>
<dbReference type="NCBIfam" id="TIGR01489">
    <property type="entry name" value="DKMTPPase-SF"/>
    <property type="match status" value="1"/>
</dbReference>
<dbReference type="OrthoDB" id="9804940at2"/>
<keyword evidence="1 4" id="KW-0028">Amino-acid biosynthesis</keyword>
<dbReference type="EC" id="3.1.3.87" evidence="4 5"/>
<dbReference type="GO" id="GO:0019509">
    <property type="term" value="P:L-methionine salvage from methylthioadenosine"/>
    <property type="evidence" value="ECO:0007669"/>
    <property type="project" value="UniProtKB-UniRule"/>
</dbReference>
<evidence type="ECO:0000256" key="4">
    <source>
        <dbReference type="HAMAP-Rule" id="MF_01680"/>
    </source>
</evidence>
<dbReference type="Pfam" id="PF12710">
    <property type="entry name" value="HAD"/>
    <property type="match status" value="1"/>
</dbReference>
<dbReference type="PANTHER" id="PTHR28181:SF2">
    <property type="entry name" value="PHOSPHORIC MONOESTER HYDROLASE"/>
    <property type="match status" value="1"/>
</dbReference>
<comment type="catalytic activity">
    <reaction evidence="4">
        <text>2-hydroxy-5-methylsulfanyl-3-oxopent-1-enyl phosphate + H2O = 1,2-dihydroxy-5-(methylsulfanyl)pent-1-en-3-one + phosphate</text>
        <dbReference type="Rhea" id="RHEA:14481"/>
        <dbReference type="ChEBI" id="CHEBI:15377"/>
        <dbReference type="ChEBI" id="CHEBI:43474"/>
        <dbReference type="ChEBI" id="CHEBI:49252"/>
        <dbReference type="ChEBI" id="CHEBI:59505"/>
        <dbReference type="EC" id="3.1.3.87"/>
    </reaction>
</comment>
<comment type="similarity">
    <text evidence="4">Belongs to the HAD-like hydrolase superfamily. MtnX family.</text>
</comment>
<organism evidence="6 7">
    <name type="scientific">Bacillus zhangzhouensis</name>
    <dbReference type="NCBI Taxonomy" id="1178540"/>
    <lineage>
        <taxon>Bacteria</taxon>
        <taxon>Bacillati</taxon>
        <taxon>Bacillota</taxon>
        <taxon>Bacilli</taxon>
        <taxon>Bacillales</taxon>
        <taxon>Bacillaceae</taxon>
        <taxon>Bacillus</taxon>
    </lineage>
</organism>
<dbReference type="InterPro" id="IPR006384">
    <property type="entry name" value="HAD_hydro_PyrdxlP_Pase-like"/>
</dbReference>
<comment type="pathway">
    <text evidence="4">Amino-acid biosynthesis; L-methionine biosynthesis via salvage pathway; L-methionine from S-methyl-5-thio-alpha-D-ribose 1-phosphate: step 4/6.</text>
</comment>